<evidence type="ECO:0000256" key="3">
    <source>
        <dbReference type="ARBA" id="ARBA00022793"/>
    </source>
</evidence>
<evidence type="ECO:0000256" key="6">
    <source>
        <dbReference type="PIRSR" id="PIRSR602129-50"/>
    </source>
</evidence>
<dbReference type="SUPFAM" id="SSF53383">
    <property type="entry name" value="PLP-dependent transferases"/>
    <property type="match status" value="1"/>
</dbReference>
<keyword evidence="5 7" id="KW-0456">Lyase</keyword>
<reference evidence="8 9" key="1">
    <citation type="submission" date="2017-03" db="EMBL/GenBank/DDBJ databases">
        <authorList>
            <person name="Afonso C.L."/>
            <person name="Miller P.J."/>
            <person name="Scott M.A."/>
            <person name="Spackman E."/>
            <person name="Goraichik I."/>
            <person name="Dimitrov K.M."/>
            <person name="Suarez D.L."/>
            <person name="Swayne D.E."/>
        </authorList>
    </citation>
    <scope>NUCLEOTIDE SEQUENCE [LARGE SCALE GENOMIC DNA]</scope>
    <source>
        <strain evidence="8 9">CECT 7691</strain>
    </source>
</reference>
<dbReference type="CDD" id="cd06450">
    <property type="entry name" value="DOPA_deC_like"/>
    <property type="match status" value="1"/>
</dbReference>
<name>A0A1Y5TYV4_9PROT</name>
<dbReference type="PRINTS" id="PR00800">
    <property type="entry name" value="YHDCRBOXLASE"/>
</dbReference>
<accession>A0A1Y5TYV4</accession>
<keyword evidence="9" id="KW-1185">Reference proteome</keyword>
<dbReference type="EMBL" id="FWFR01000006">
    <property type="protein sequence ID" value="SLN77191.1"/>
    <property type="molecule type" value="Genomic_DNA"/>
</dbReference>
<evidence type="ECO:0000256" key="5">
    <source>
        <dbReference type="ARBA" id="ARBA00023239"/>
    </source>
</evidence>
<dbReference type="PANTHER" id="PTHR11999:SF70">
    <property type="entry name" value="MIP05841P"/>
    <property type="match status" value="1"/>
</dbReference>
<dbReference type="PANTHER" id="PTHR11999">
    <property type="entry name" value="GROUP II PYRIDOXAL-5-PHOSPHATE DECARBOXYLASE"/>
    <property type="match status" value="1"/>
</dbReference>
<dbReference type="InterPro" id="IPR002129">
    <property type="entry name" value="PyrdxlP-dep_de-COase"/>
</dbReference>
<dbReference type="InterPro" id="IPR021115">
    <property type="entry name" value="Pyridoxal-P_BS"/>
</dbReference>
<evidence type="ECO:0000256" key="7">
    <source>
        <dbReference type="RuleBase" id="RU000382"/>
    </source>
</evidence>
<dbReference type="Gene3D" id="1.20.1340.10">
    <property type="entry name" value="dopa decarboxylase, N-terminal domain"/>
    <property type="match status" value="1"/>
</dbReference>
<evidence type="ECO:0000256" key="4">
    <source>
        <dbReference type="ARBA" id="ARBA00022898"/>
    </source>
</evidence>
<dbReference type="InterPro" id="IPR015424">
    <property type="entry name" value="PyrdxlP-dep_Trfase"/>
</dbReference>
<dbReference type="GO" id="GO:0019752">
    <property type="term" value="P:carboxylic acid metabolic process"/>
    <property type="evidence" value="ECO:0007669"/>
    <property type="project" value="InterPro"/>
</dbReference>
<dbReference type="AlphaFoldDB" id="A0A1Y5TYV4"/>
<dbReference type="InParanoid" id="A0A1Y5TYV4"/>
<evidence type="ECO:0000313" key="9">
    <source>
        <dbReference type="Proteomes" id="UP000193200"/>
    </source>
</evidence>
<dbReference type="Proteomes" id="UP000193200">
    <property type="component" value="Unassembled WGS sequence"/>
</dbReference>
<dbReference type="GO" id="GO:0005737">
    <property type="term" value="C:cytoplasm"/>
    <property type="evidence" value="ECO:0007669"/>
    <property type="project" value="TreeGrafter"/>
</dbReference>
<dbReference type="PROSITE" id="PS00392">
    <property type="entry name" value="DDC_GAD_HDC_YDC"/>
    <property type="match status" value="1"/>
</dbReference>
<feature type="modified residue" description="N6-(pyridoxal phosphate)lysine" evidence="6">
    <location>
        <position position="304"/>
    </location>
</feature>
<keyword evidence="4 6" id="KW-0663">Pyridoxal phosphate</keyword>
<gene>
    <name evidence="8" type="primary">ddc</name>
    <name evidence="8" type="ORF">OCH7691_04326</name>
</gene>
<dbReference type="Gene3D" id="3.90.1150.10">
    <property type="entry name" value="Aspartate Aminotransferase, domain 1"/>
    <property type="match status" value="1"/>
</dbReference>
<comment type="cofactor">
    <cofactor evidence="1 6 7">
        <name>pyridoxal 5'-phosphate</name>
        <dbReference type="ChEBI" id="CHEBI:597326"/>
    </cofactor>
</comment>
<sequence length="488" mass="53674">MAPYRQGGNSLDNEAFRAHAHQLVDWMADYLETIEERPVRSRVAPGEIAGALPPAAPGKPEDFAAIFRDFEQQIVPGLTHWQHPSFFAYFPANSSPPSVLAEMLTATVAQVAMIWQTSPAATELEQVVLDWLRQMIGLPDGFTGVIQDTASTATLAAMIAARERASDSLVNDLGFRAAPRLTVYCSAEAHSSVEKDVRIAGFGRSNLRLIDSDDAFAMRPDLLASAIEADIAAGARPAIVVATLGTTAAGGFDSLRAVGELCARHGIWLHVDAAWAGSALILPEQRWMLDGIEFVDSFVFNPHKWLLTNFDCTALYVRDTDQFVDCFAIDAAYLRTREGDRVTNYRDWGIQLGRRFRALKLWFVLRSYGLEGLQAIIRRHVALAGKIAGEIAREPGFEILAPARLALFVFRLHPPGLDDEARLDRLNEQLLEALNDSGQAYFTQARAKGRYGIRFSVGQTATEDRHVEEAWALIRETAGPLIAEAEAA</sequence>
<evidence type="ECO:0000256" key="1">
    <source>
        <dbReference type="ARBA" id="ARBA00001933"/>
    </source>
</evidence>
<dbReference type="Pfam" id="PF00282">
    <property type="entry name" value="Pyridoxal_deC"/>
    <property type="match status" value="1"/>
</dbReference>
<evidence type="ECO:0000256" key="2">
    <source>
        <dbReference type="ARBA" id="ARBA00009533"/>
    </source>
</evidence>
<dbReference type="GO" id="GO:0033983">
    <property type="term" value="F:diaminobutyrate decarboxylase activity"/>
    <property type="evidence" value="ECO:0007669"/>
    <property type="project" value="UniProtKB-EC"/>
</dbReference>
<dbReference type="InterPro" id="IPR015422">
    <property type="entry name" value="PyrdxlP-dep_Trfase_small"/>
</dbReference>
<proteinExistence type="inferred from homology"/>
<dbReference type="InterPro" id="IPR010977">
    <property type="entry name" value="Aromatic_deC"/>
</dbReference>
<keyword evidence="3" id="KW-0210">Decarboxylase</keyword>
<organism evidence="8 9">
    <name type="scientific">Oceanibacterium hippocampi</name>
    <dbReference type="NCBI Taxonomy" id="745714"/>
    <lineage>
        <taxon>Bacteria</taxon>
        <taxon>Pseudomonadati</taxon>
        <taxon>Pseudomonadota</taxon>
        <taxon>Alphaproteobacteria</taxon>
        <taxon>Sneathiellales</taxon>
        <taxon>Sneathiellaceae</taxon>
        <taxon>Oceanibacterium</taxon>
    </lineage>
</organism>
<dbReference type="InterPro" id="IPR015421">
    <property type="entry name" value="PyrdxlP-dep_Trfase_major"/>
</dbReference>
<dbReference type="Gene3D" id="3.40.640.10">
    <property type="entry name" value="Type I PLP-dependent aspartate aminotransferase-like (Major domain)"/>
    <property type="match status" value="1"/>
</dbReference>
<dbReference type="EC" id="4.1.1.86" evidence="8"/>
<dbReference type="GO" id="GO:0006520">
    <property type="term" value="P:amino acid metabolic process"/>
    <property type="evidence" value="ECO:0007669"/>
    <property type="project" value="InterPro"/>
</dbReference>
<protein>
    <submittedName>
        <fullName evidence="8">L-2,4-diaminobutyrate decarboxylase</fullName>
        <ecNumber evidence="8">4.1.1.86</ecNumber>
    </submittedName>
</protein>
<dbReference type="GO" id="GO:0030170">
    <property type="term" value="F:pyridoxal phosphate binding"/>
    <property type="evidence" value="ECO:0007669"/>
    <property type="project" value="InterPro"/>
</dbReference>
<comment type="similarity">
    <text evidence="2 7">Belongs to the group II decarboxylase family.</text>
</comment>
<evidence type="ECO:0000313" key="8">
    <source>
        <dbReference type="EMBL" id="SLN77191.1"/>
    </source>
</evidence>